<dbReference type="GO" id="GO:0006529">
    <property type="term" value="P:asparagine biosynthetic process"/>
    <property type="evidence" value="ECO:0007669"/>
    <property type="project" value="UniProtKB-KW"/>
</dbReference>
<dbReference type="EnsemblMetazoa" id="PPA38676.1">
    <property type="protein sequence ID" value="PPA38676.1"/>
    <property type="gene ID" value="WBGene00277045"/>
</dbReference>
<dbReference type="PANTHER" id="PTHR45937:SF1">
    <property type="entry name" value="ASPARAGINE SYNTHETASE DOMAIN-CONTAINING PROTEIN 1"/>
    <property type="match status" value="1"/>
</dbReference>
<sequence>MCDISYTFMNKKVVRNKFTSLQGLLGRYETLEYMKKDQSIIDNLNKYEFEEVVEDFIEIDGDFTPGSAPSIQDMRYKSCEEIVSVLMNQRCAWSVIYFNSQLGKVFVGRDVFGRQSLVFSSDSSSITISRIGRPTTLEKKASSRMTTSFANILTLNKHVEYRLNGMNYRMPKCSSSIRFMGSGADEIFAGYSRHRQRYERDGNSRGIAEECEMELRRLGMRNGGRDSRVALVLGVEINRAPFLHDDLVEWANGICIEDKADLSLPRGVGEKKMIREVSGSLLKLSD</sequence>
<evidence type="ECO:0000256" key="1">
    <source>
        <dbReference type="ARBA" id="ARBA00022605"/>
    </source>
</evidence>
<gene>
    <name evidence="4" type="primary">WBGene00277045</name>
</gene>
<dbReference type="InterPro" id="IPR014729">
    <property type="entry name" value="Rossmann-like_a/b/a_fold"/>
</dbReference>
<proteinExistence type="predicted"/>
<dbReference type="GO" id="GO:0004066">
    <property type="term" value="F:asparagine synthase (glutamine-hydrolyzing) activity"/>
    <property type="evidence" value="ECO:0007669"/>
    <property type="project" value="InterPro"/>
</dbReference>
<keyword evidence="1" id="KW-0028">Amino-acid biosynthesis</keyword>
<keyword evidence="2" id="KW-0061">Asparagine biosynthesis</keyword>
<dbReference type="PANTHER" id="PTHR45937">
    <property type="entry name" value="ASPARAGINE SYNTHETASE DOMAIN-CONTAINING PROTEIN 1"/>
    <property type="match status" value="1"/>
</dbReference>
<accession>A0A8R1YT83</accession>
<reference evidence="5" key="1">
    <citation type="journal article" date="2008" name="Nat. Genet.">
        <title>The Pristionchus pacificus genome provides a unique perspective on nematode lifestyle and parasitism.</title>
        <authorList>
            <person name="Dieterich C."/>
            <person name="Clifton S.W."/>
            <person name="Schuster L.N."/>
            <person name="Chinwalla A."/>
            <person name="Delehaunty K."/>
            <person name="Dinkelacker I."/>
            <person name="Fulton L."/>
            <person name="Fulton R."/>
            <person name="Godfrey J."/>
            <person name="Minx P."/>
            <person name="Mitreva M."/>
            <person name="Roeseler W."/>
            <person name="Tian H."/>
            <person name="Witte H."/>
            <person name="Yang S.P."/>
            <person name="Wilson R.K."/>
            <person name="Sommer R.J."/>
        </authorList>
    </citation>
    <scope>NUCLEOTIDE SEQUENCE [LARGE SCALE GENOMIC DNA]</scope>
    <source>
        <strain evidence="5">PS312</strain>
    </source>
</reference>
<dbReference type="InterPro" id="IPR051857">
    <property type="entry name" value="Asn_synthetase_domain"/>
</dbReference>
<keyword evidence="5" id="KW-1185">Reference proteome</keyword>
<evidence type="ECO:0000313" key="4">
    <source>
        <dbReference type="EnsemblMetazoa" id="PPA38676.1"/>
    </source>
</evidence>
<evidence type="ECO:0000313" key="5">
    <source>
        <dbReference type="Proteomes" id="UP000005239"/>
    </source>
</evidence>
<keyword evidence="3" id="KW-0315">Glutamine amidotransferase</keyword>
<dbReference type="CDD" id="cd01991">
    <property type="entry name" value="Asn_synthase_B_C"/>
    <property type="match status" value="1"/>
</dbReference>
<dbReference type="InterPro" id="IPR001962">
    <property type="entry name" value="Asn_synthase"/>
</dbReference>
<dbReference type="Proteomes" id="UP000005239">
    <property type="component" value="Unassembled WGS sequence"/>
</dbReference>
<dbReference type="AlphaFoldDB" id="A0A2A6BY99"/>
<name>A0A2A6BY99_PRIPA</name>
<evidence type="ECO:0000256" key="3">
    <source>
        <dbReference type="ARBA" id="ARBA00022962"/>
    </source>
</evidence>
<organism evidence="4 5">
    <name type="scientific">Pristionchus pacificus</name>
    <name type="common">Parasitic nematode worm</name>
    <dbReference type="NCBI Taxonomy" id="54126"/>
    <lineage>
        <taxon>Eukaryota</taxon>
        <taxon>Metazoa</taxon>
        <taxon>Ecdysozoa</taxon>
        <taxon>Nematoda</taxon>
        <taxon>Chromadorea</taxon>
        <taxon>Rhabditida</taxon>
        <taxon>Rhabditina</taxon>
        <taxon>Diplogasteromorpha</taxon>
        <taxon>Diplogasteroidea</taxon>
        <taxon>Neodiplogasteridae</taxon>
        <taxon>Pristionchus</taxon>
    </lineage>
</organism>
<protein>
    <submittedName>
        <fullName evidence="4">Uncharacterized protein</fullName>
    </submittedName>
</protein>
<reference evidence="4" key="2">
    <citation type="submission" date="2022-06" db="UniProtKB">
        <authorList>
            <consortium name="EnsemblMetazoa"/>
        </authorList>
    </citation>
    <scope>IDENTIFICATION</scope>
    <source>
        <strain evidence="4">PS312</strain>
    </source>
</reference>
<dbReference type="Gene3D" id="3.40.50.620">
    <property type="entry name" value="HUPs"/>
    <property type="match status" value="1"/>
</dbReference>
<accession>A0A2A6BY99</accession>
<evidence type="ECO:0000256" key="2">
    <source>
        <dbReference type="ARBA" id="ARBA00022888"/>
    </source>
</evidence>
<dbReference type="SUPFAM" id="SSF52402">
    <property type="entry name" value="Adenine nucleotide alpha hydrolases-like"/>
    <property type="match status" value="1"/>
</dbReference>